<dbReference type="VEuPathDB" id="VectorBase:CSON005198"/>
<gene>
    <name evidence="1" type="primary">CSON005198</name>
</gene>
<name>A0A336MV36_CULSO</name>
<protein>
    <submittedName>
        <fullName evidence="1">CSON005198 protein</fullName>
    </submittedName>
</protein>
<dbReference type="AlphaFoldDB" id="A0A336MV36"/>
<dbReference type="EMBL" id="UFQT01002087">
    <property type="protein sequence ID" value="SSX32613.1"/>
    <property type="molecule type" value="Genomic_DNA"/>
</dbReference>
<accession>A0A336MV36</accession>
<sequence>MLLFTPFSFVQETTTVAFDVSMNPLVLMIKPNFDSMFFGYMRKYLIISHLMLDVTVGNRADKIFKSAAEKQDSEQVVEDESYPHTIVRLVFWPLLGYISLCEDKYEGKNDNVSENIKMTKKQLLIKKKSSK</sequence>
<organism evidence="1">
    <name type="scientific">Culicoides sonorensis</name>
    <name type="common">Biting midge</name>
    <dbReference type="NCBI Taxonomy" id="179676"/>
    <lineage>
        <taxon>Eukaryota</taxon>
        <taxon>Metazoa</taxon>
        <taxon>Ecdysozoa</taxon>
        <taxon>Arthropoda</taxon>
        <taxon>Hexapoda</taxon>
        <taxon>Insecta</taxon>
        <taxon>Pterygota</taxon>
        <taxon>Neoptera</taxon>
        <taxon>Endopterygota</taxon>
        <taxon>Diptera</taxon>
        <taxon>Nematocera</taxon>
        <taxon>Chironomoidea</taxon>
        <taxon>Ceratopogonidae</taxon>
        <taxon>Ceratopogoninae</taxon>
        <taxon>Culicoides</taxon>
        <taxon>Monoculicoides</taxon>
    </lineage>
</organism>
<proteinExistence type="predicted"/>
<evidence type="ECO:0000313" key="1">
    <source>
        <dbReference type="EMBL" id="SSX32613.1"/>
    </source>
</evidence>
<reference evidence="1" key="1">
    <citation type="submission" date="2018-07" db="EMBL/GenBank/DDBJ databases">
        <authorList>
            <person name="Quirk P.G."/>
            <person name="Krulwich T.A."/>
        </authorList>
    </citation>
    <scope>NUCLEOTIDE SEQUENCE</scope>
</reference>